<dbReference type="RefSeq" id="YP_009823328.1">
    <property type="nucleotide sequence ID" value="NC_048192.1"/>
</dbReference>
<keyword evidence="1" id="KW-0175">Coiled coil</keyword>
<keyword evidence="3" id="KW-1185">Reference proteome</keyword>
<dbReference type="KEGG" id="vg:55014838"/>
<organism evidence="2 3">
    <name type="scientific">Staphylococcus phage vB_SpsS_QT1</name>
    <dbReference type="NCBI Taxonomy" id="2510452"/>
    <lineage>
        <taxon>Viruses</taxon>
        <taxon>Duplodnaviria</taxon>
        <taxon>Heunggongvirae</taxon>
        <taxon>Uroviricota</taxon>
        <taxon>Caudoviricetes</taxon>
        <taxon>Fibralongavirus</taxon>
        <taxon>Fibralongavirus QT1</taxon>
    </lineage>
</organism>
<protein>
    <submittedName>
        <fullName evidence="2">Uncharacterized protein</fullName>
    </submittedName>
</protein>
<evidence type="ECO:0000256" key="1">
    <source>
        <dbReference type="SAM" id="Coils"/>
    </source>
</evidence>
<evidence type="ECO:0000313" key="2">
    <source>
        <dbReference type="EMBL" id="QBJ05143.1"/>
    </source>
</evidence>
<dbReference type="GeneID" id="55014838"/>
<dbReference type="Proteomes" id="UP000310300">
    <property type="component" value="Segment"/>
</dbReference>
<proteinExistence type="predicted"/>
<reference evidence="3" key="1">
    <citation type="submission" date="2019-01" db="EMBL/GenBank/DDBJ databases">
        <title>New genus Fibralongavirus in Staphylococcus pseudintermedius Siphoviridae phages.</title>
        <authorList>
            <person name="Zeman M."/>
            <person name="Vrbovska V."/>
            <person name="Bardy P."/>
            <person name="Pantucek R."/>
        </authorList>
    </citation>
    <scope>NUCLEOTIDE SEQUENCE [LARGE SCALE GENOMIC DNA]</scope>
</reference>
<evidence type="ECO:0000313" key="3">
    <source>
        <dbReference type="Proteomes" id="UP000310300"/>
    </source>
</evidence>
<feature type="coiled-coil region" evidence="1">
    <location>
        <begin position="18"/>
        <end position="59"/>
    </location>
</feature>
<accession>A0A4P6R223</accession>
<name>A0A4P6R223_9CAUD</name>
<sequence length="80" mass="9611">MFKRKKKEPYKCYVETNLSELKLLLNKLKSLFSQTENKQIELKKKISEYESLVKQTENTIKEINKFKLESKIRGEKENVN</sequence>
<dbReference type="EMBL" id="MK450538">
    <property type="protein sequence ID" value="QBJ05143.1"/>
    <property type="molecule type" value="Genomic_DNA"/>
</dbReference>